<accession>A0A8B6DMT7</accession>
<comment type="caution">
    <text evidence="1">The sequence shown here is derived from an EMBL/GenBank/DDBJ whole genome shotgun (WGS) entry which is preliminary data.</text>
</comment>
<dbReference type="AlphaFoldDB" id="A0A8B6DMT7"/>
<gene>
    <name evidence="1" type="ORF">MGAL_10B077303</name>
</gene>
<reference evidence="1" key="1">
    <citation type="submission" date="2018-11" db="EMBL/GenBank/DDBJ databases">
        <authorList>
            <person name="Alioto T."/>
            <person name="Alioto T."/>
        </authorList>
    </citation>
    <scope>NUCLEOTIDE SEQUENCE</scope>
</reference>
<evidence type="ECO:0000313" key="1">
    <source>
        <dbReference type="EMBL" id="VDI21057.1"/>
    </source>
</evidence>
<sequence length="91" mass="10147">VSGNNGKLTYSGKGKVVDGAAGVQIEVTEIGTSLEFKTDFDDQTHYKSETPNEEYKSNTYQFIRGRGNPEVNFRTQDGNSYITFSLTKIKK</sequence>
<dbReference type="Proteomes" id="UP000596742">
    <property type="component" value="Unassembled WGS sequence"/>
</dbReference>
<dbReference type="EMBL" id="UYJE01003634">
    <property type="protein sequence ID" value="VDI21057.1"/>
    <property type="molecule type" value="Genomic_DNA"/>
</dbReference>
<feature type="non-terminal residue" evidence="1">
    <location>
        <position position="91"/>
    </location>
</feature>
<name>A0A8B6DMT7_MYTGA</name>
<dbReference type="OrthoDB" id="10357356at2759"/>
<evidence type="ECO:0000313" key="2">
    <source>
        <dbReference type="Proteomes" id="UP000596742"/>
    </source>
</evidence>
<proteinExistence type="predicted"/>
<protein>
    <submittedName>
        <fullName evidence="1">Uncharacterized protein</fullName>
    </submittedName>
</protein>
<organism evidence="1 2">
    <name type="scientific">Mytilus galloprovincialis</name>
    <name type="common">Mediterranean mussel</name>
    <dbReference type="NCBI Taxonomy" id="29158"/>
    <lineage>
        <taxon>Eukaryota</taxon>
        <taxon>Metazoa</taxon>
        <taxon>Spiralia</taxon>
        <taxon>Lophotrochozoa</taxon>
        <taxon>Mollusca</taxon>
        <taxon>Bivalvia</taxon>
        <taxon>Autobranchia</taxon>
        <taxon>Pteriomorphia</taxon>
        <taxon>Mytilida</taxon>
        <taxon>Mytiloidea</taxon>
        <taxon>Mytilidae</taxon>
        <taxon>Mytilinae</taxon>
        <taxon>Mytilus</taxon>
    </lineage>
</organism>
<keyword evidence="2" id="KW-1185">Reference proteome</keyword>